<dbReference type="GO" id="GO:0000166">
    <property type="term" value="F:nucleotide binding"/>
    <property type="evidence" value="ECO:0007669"/>
    <property type="project" value="InterPro"/>
</dbReference>
<keyword evidence="6" id="KW-0175">Coiled coil</keyword>
<protein>
    <submittedName>
        <fullName evidence="8">Serine--tRNA ligase</fullName>
    </submittedName>
</protein>
<dbReference type="GO" id="GO:0006412">
    <property type="term" value="P:translation"/>
    <property type="evidence" value="ECO:0007669"/>
    <property type="project" value="UniProtKB-KW"/>
</dbReference>
<dbReference type="InterPro" id="IPR015866">
    <property type="entry name" value="Ser-tRNA-synth_1_N"/>
</dbReference>
<comment type="caution">
    <text evidence="8">The sequence shown here is derived from an EMBL/GenBank/DDBJ whole genome shotgun (WGS) entry which is preliminary data.</text>
</comment>
<comment type="similarity">
    <text evidence="1">Belongs to the class-II aminoacyl-tRNA synthetase family. Type-1 seryl-tRNA synthetase subfamily.</text>
</comment>
<dbReference type="Pfam" id="PF02403">
    <property type="entry name" value="Seryl_tRNA_N"/>
    <property type="match status" value="1"/>
</dbReference>
<dbReference type="PANTHER" id="PTHR43697">
    <property type="entry name" value="SERYL-TRNA SYNTHETASE"/>
    <property type="match status" value="1"/>
</dbReference>
<dbReference type="EMBL" id="DNZF01000260">
    <property type="protein sequence ID" value="HBK54649.1"/>
    <property type="molecule type" value="Genomic_DNA"/>
</dbReference>
<evidence type="ECO:0000256" key="3">
    <source>
        <dbReference type="ARBA" id="ARBA00022917"/>
    </source>
</evidence>
<evidence type="ECO:0000256" key="5">
    <source>
        <dbReference type="ARBA" id="ARBA00048823"/>
    </source>
</evidence>
<dbReference type="InterPro" id="IPR010978">
    <property type="entry name" value="tRNA-bd_arm"/>
</dbReference>
<comment type="catalytic activity">
    <reaction evidence="4">
        <text>tRNA(Sec) + L-serine + ATP = L-seryl-tRNA(Sec) + AMP + diphosphate + H(+)</text>
        <dbReference type="Rhea" id="RHEA:42580"/>
        <dbReference type="Rhea" id="RHEA-COMP:9742"/>
        <dbReference type="Rhea" id="RHEA-COMP:10128"/>
        <dbReference type="ChEBI" id="CHEBI:15378"/>
        <dbReference type="ChEBI" id="CHEBI:30616"/>
        <dbReference type="ChEBI" id="CHEBI:33019"/>
        <dbReference type="ChEBI" id="CHEBI:33384"/>
        <dbReference type="ChEBI" id="CHEBI:78442"/>
        <dbReference type="ChEBI" id="CHEBI:78533"/>
        <dbReference type="ChEBI" id="CHEBI:456215"/>
        <dbReference type="EC" id="6.1.1.11"/>
    </reaction>
</comment>
<evidence type="ECO:0000256" key="6">
    <source>
        <dbReference type="SAM" id="Coils"/>
    </source>
</evidence>
<evidence type="ECO:0000313" key="9">
    <source>
        <dbReference type="Proteomes" id="UP000263273"/>
    </source>
</evidence>
<dbReference type="Gene3D" id="1.10.287.40">
    <property type="entry name" value="Serine-tRNA synthetase, tRNA binding domain"/>
    <property type="match status" value="1"/>
</dbReference>
<gene>
    <name evidence="8" type="ORF">DDZ44_11995</name>
</gene>
<accession>A0A354YZL0</accession>
<name>A0A354YZL0_9FIRM</name>
<feature type="domain" description="Serine-tRNA synthetase type1 N-terminal" evidence="7">
    <location>
        <begin position="1"/>
        <end position="107"/>
    </location>
</feature>
<evidence type="ECO:0000259" key="7">
    <source>
        <dbReference type="Pfam" id="PF02403"/>
    </source>
</evidence>
<evidence type="ECO:0000256" key="2">
    <source>
        <dbReference type="ARBA" id="ARBA00022490"/>
    </source>
</evidence>
<reference evidence="8 9" key="1">
    <citation type="journal article" date="2018" name="Nat. Biotechnol.">
        <title>A standardized bacterial taxonomy based on genome phylogeny substantially revises the tree of life.</title>
        <authorList>
            <person name="Parks D.H."/>
            <person name="Chuvochina M."/>
            <person name="Waite D.W."/>
            <person name="Rinke C."/>
            <person name="Skarshewski A."/>
            <person name="Chaumeil P.A."/>
            <person name="Hugenholtz P."/>
        </authorList>
    </citation>
    <scope>NUCLEOTIDE SEQUENCE [LARGE SCALE GENOMIC DNA]</scope>
    <source>
        <strain evidence="8">UBA10948</strain>
    </source>
</reference>
<keyword evidence="8" id="KW-0436">Ligase</keyword>
<keyword evidence="2" id="KW-0963">Cytoplasm</keyword>
<evidence type="ECO:0000256" key="4">
    <source>
        <dbReference type="ARBA" id="ARBA00047929"/>
    </source>
</evidence>
<feature type="non-terminal residue" evidence="8">
    <location>
        <position position="114"/>
    </location>
</feature>
<evidence type="ECO:0000256" key="1">
    <source>
        <dbReference type="ARBA" id="ARBA00010728"/>
    </source>
</evidence>
<keyword evidence="3" id="KW-0648">Protein biosynthesis</keyword>
<evidence type="ECO:0000313" key="8">
    <source>
        <dbReference type="EMBL" id="HBK54649.1"/>
    </source>
</evidence>
<dbReference type="GO" id="GO:0004828">
    <property type="term" value="F:serine-tRNA ligase activity"/>
    <property type="evidence" value="ECO:0007669"/>
    <property type="project" value="UniProtKB-EC"/>
</dbReference>
<comment type="catalytic activity">
    <reaction evidence="5">
        <text>tRNA(Ser) + L-serine + ATP = L-seryl-tRNA(Ser) + AMP + diphosphate + H(+)</text>
        <dbReference type="Rhea" id="RHEA:12292"/>
        <dbReference type="Rhea" id="RHEA-COMP:9669"/>
        <dbReference type="Rhea" id="RHEA-COMP:9703"/>
        <dbReference type="ChEBI" id="CHEBI:15378"/>
        <dbReference type="ChEBI" id="CHEBI:30616"/>
        <dbReference type="ChEBI" id="CHEBI:33019"/>
        <dbReference type="ChEBI" id="CHEBI:33384"/>
        <dbReference type="ChEBI" id="CHEBI:78442"/>
        <dbReference type="ChEBI" id="CHEBI:78533"/>
        <dbReference type="ChEBI" id="CHEBI:456215"/>
        <dbReference type="EC" id="6.1.1.11"/>
    </reaction>
</comment>
<proteinExistence type="inferred from homology"/>
<dbReference type="Proteomes" id="UP000263273">
    <property type="component" value="Unassembled WGS sequence"/>
</dbReference>
<dbReference type="InterPro" id="IPR042103">
    <property type="entry name" value="SerRS_1_N_sf"/>
</dbReference>
<organism evidence="8 9">
    <name type="scientific">Syntrophomonas wolfei</name>
    <dbReference type="NCBI Taxonomy" id="863"/>
    <lineage>
        <taxon>Bacteria</taxon>
        <taxon>Bacillati</taxon>
        <taxon>Bacillota</taxon>
        <taxon>Clostridia</taxon>
        <taxon>Eubacteriales</taxon>
        <taxon>Syntrophomonadaceae</taxon>
        <taxon>Syntrophomonas</taxon>
    </lineage>
</organism>
<dbReference type="SUPFAM" id="SSF46589">
    <property type="entry name" value="tRNA-binding arm"/>
    <property type="match status" value="1"/>
</dbReference>
<feature type="coiled-coil region" evidence="6">
    <location>
        <begin position="75"/>
        <end position="102"/>
    </location>
</feature>
<sequence length="114" mass="13066">MLDAKLIRTNAALIEQQLEKRGLSGVLKPFLALDEEWRKILVQVEERKNFRNNSSQQIGKMKKQGLNPADLMEEVRQAGQQIKELDEELARVEKEIEKILLNIPNLPHESVPVG</sequence>
<dbReference type="PANTHER" id="PTHR43697:SF1">
    <property type="entry name" value="SERINE--TRNA LIGASE"/>
    <property type="match status" value="1"/>
</dbReference>
<dbReference type="AlphaFoldDB" id="A0A354YZL0"/>